<feature type="non-terminal residue" evidence="2">
    <location>
        <position position="1"/>
    </location>
</feature>
<dbReference type="Proteomes" id="UP000265520">
    <property type="component" value="Unassembled WGS sequence"/>
</dbReference>
<accession>A0A392VPR5</accession>
<evidence type="ECO:0000313" key="3">
    <source>
        <dbReference type="Proteomes" id="UP000265520"/>
    </source>
</evidence>
<evidence type="ECO:0000256" key="1">
    <source>
        <dbReference type="SAM" id="MobiDB-lite"/>
    </source>
</evidence>
<proteinExistence type="predicted"/>
<feature type="region of interest" description="Disordered" evidence="1">
    <location>
        <begin position="25"/>
        <end position="59"/>
    </location>
</feature>
<keyword evidence="3" id="KW-1185">Reference proteome</keyword>
<reference evidence="2 3" key="1">
    <citation type="journal article" date="2018" name="Front. Plant Sci.">
        <title>Red Clover (Trifolium pratense) and Zigzag Clover (T. medium) - A Picture of Genomic Similarities and Differences.</title>
        <authorList>
            <person name="Dluhosova J."/>
            <person name="Istvanek J."/>
            <person name="Nedelnik J."/>
            <person name="Repkova J."/>
        </authorList>
    </citation>
    <scope>NUCLEOTIDE SEQUENCE [LARGE SCALE GENOMIC DNA]</scope>
    <source>
        <strain evidence="3">cv. 10/8</strain>
        <tissue evidence="2">Leaf</tissue>
    </source>
</reference>
<organism evidence="2 3">
    <name type="scientific">Trifolium medium</name>
    <dbReference type="NCBI Taxonomy" id="97028"/>
    <lineage>
        <taxon>Eukaryota</taxon>
        <taxon>Viridiplantae</taxon>
        <taxon>Streptophyta</taxon>
        <taxon>Embryophyta</taxon>
        <taxon>Tracheophyta</taxon>
        <taxon>Spermatophyta</taxon>
        <taxon>Magnoliopsida</taxon>
        <taxon>eudicotyledons</taxon>
        <taxon>Gunneridae</taxon>
        <taxon>Pentapetalae</taxon>
        <taxon>rosids</taxon>
        <taxon>fabids</taxon>
        <taxon>Fabales</taxon>
        <taxon>Fabaceae</taxon>
        <taxon>Papilionoideae</taxon>
        <taxon>50 kb inversion clade</taxon>
        <taxon>NPAAA clade</taxon>
        <taxon>Hologalegina</taxon>
        <taxon>IRL clade</taxon>
        <taxon>Trifolieae</taxon>
        <taxon>Trifolium</taxon>
    </lineage>
</organism>
<sequence length="59" mass="6049">AGLQSSGSYTFLLPAVPAETCSAGAFSETDHETTEASDTWSGYVGPGLHSSPPSRAVYV</sequence>
<comment type="caution">
    <text evidence="2">The sequence shown here is derived from an EMBL/GenBank/DDBJ whole genome shotgun (WGS) entry which is preliminary data.</text>
</comment>
<protein>
    <submittedName>
        <fullName evidence="2">Uncharacterized protein</fullName>
    </submittedName>
</protein>
<dbReference type="EMBL" id="LXQA011242938">
    <property type="protein sequence ID" value="MCI90374.1"/>
    <property type="molecule type" value="Genomic_DNA"/>
</dbReference>
<evidence type="ECO:0000313" key="2">
    <source>
        <dbReference type="EMBL" id="MCI90374.1"/>
    </source>
</evidence>
<name>A0A392VPR5_9FABA</name>
<dbReference type="AlphaFoldDB" id="A0A392VPR5"/>